<dbReference type="SMART" id="SM00249">
    <property type="entry name" value="PHD"/>
    <property type="match status" value="1"/>
</dbReference>
<dbReference type="Proteomes" id="UP001174136">
    <property type="component" value="Unassembled WGS sequence"/>
</dbReference>
<dbReference type="PANTHER" id="PTHR19303:SF74">
    <property type="entry name" value="POGO TRANSPOSABLE ELEMENT WITH KRAB DOMAIN"/>
    <property type="match status" value="1"/>
</dbReference>
<keyword evidence="3" id="KW-0862">Zinc</keyword>
<evidence type="ECO:0000256" key="2">
    <source>
        <dbReference type="ARBA" id="ARBA00022771"/>
    </source>
</evidence>
<dbReference type="InterPro" id="IPR050863">
    <property type="entry name" value="CenT-Element_Derived"/>
</dbReference>
<dbReference type="Pfam" id="PF03184">
    <property type="entry name" value="DDE_1"/>
    <property type="match status" value="1"/>
</dbReference>
<dbReference type="Gene3D" id="3.30.40.10">
    <property type="entry name" value="Zinc/RING finger domain, C3HC4 (zinc finger)"/>
    <property type="match status" value="1"/>
</dbReference>
<dbReference type="InterPro" id="IPR001965">
    <property type="entry name" value="Znf_PHD"/>
</dbReference>
<evidence type="ECO:0000256" key="1">
    <source>
        <dbReference type="ARBA" id="ARBA00022723"/>
    </source>
</evidence>
<evidence type="ECO:0000256" key="3">
    <source>
        <dbReference type="ARBA" id="ARBA00022833"/>
    </source>
</evidence>
<comment type="caution">
    <text evidence="6">The sequence shown here is derived from an EMBL/GenBank/DDBJ whole genome shotgun (WGS) entry which is preliminary data.</text>
</comment>
<dbReference type="SUPFAM" id="SSF57903">
    <property type="entry name" value="FYVE/PHD zinc finger"/>
    <property type="match status" value="1"/>
</dbReference>
<dbReference type="CDD" id="cd15517">
    <property type="entry name" value="PHD_TCF19_like"/>
    <property type="match status" value="1"/>
</dbReference>
<dbReference type="AlphaFoldDB" id="A0AA47M689"/>
<proteinExistence type="predicted"/>
<gene>
    <name evidence="6" type="ORF">N1851_030101</name>
</gene>
<protein>
    <recommendedName>
        <fullName evidence="5">Zinc finger PHD-type domain-containing protein</fullName>
    </recommendedName>
</protein>
<evidence type="ECO:0000313" key="7">
    <source>
        <dbReference type="Proteomes" id="UP001174136"/>
    </source>
</evidence>
<dbReference type="GO" id="GO:0003677">
    <property type="term" value="F:DNA binding"/>
    <property type="evidence" value="ECO:0007669"/>
    <property type="project" value="TreeGrafter"/>
</dbReference>
<feature type="compositionally biased region" description="Polar residues" evidence="4">
    <location>
        <begin position="367"/>
        <end position="419"/>
    </location>
</feature>
<evidence type="ECO:0000256" key="4">
    <source>
        <dbReference type="SAM" id="MobiDB-lite"/>
    </source>
</evidence>
<feature type="region of interest" description="Disordered" evidence="4">
    <location>
        <begin position="337"/>
        <end position="419"/>
    </location>
</feature>
<dbReference type="InterPro" id="IPR013083">
    <property type="entry name" value="Znf_RING/FYVE/PHD"/>
</dbReference>
<dbReference type="GO" id="GO:0008270">
    <property type="term" value="F:zinc ion binding"/>
    <property type="evidence" value="ECO:0007669"/>
    <property type="project" value="UniProtKB-KW"/>
</dbReference>
<dbReference type="InterPro" id="IPR019786">
    <property type="entry name" value="Zinc_finger_PHD-type_CS"/>
</dbReference>
<dbReference type="GO" id="GO:0005634">
    <property type="term" value="C:nucleus"/>
    <property type="evidence" value="ECO:0007669"/>
    <property type="project" value="TreeGrafter"/>
</dbReference>
<name>A0AA47M689_MERPO</name>
<organism evidence="6 7">
    <name type="scientific">Merluccius polli</name>
    <name type="common">Benguela hake</name>
    <name type="synonym">Merluccius cadenati</name>
    <dbReference type="NCBI Taxonomy" id="89951"/>
    <lineage>
        <taxon>Eukaryota</taxon>
        <taxon>Metazoa</taxon>
        <taxon>Chordata</taxon>
        <taxon>Craniata</taxon>
        <taxon>Vertebrata</taxon>
        <taxon>Euteleostomi</taxon>
        <taxon>Actinopterygii</taxon>
        <taxon>Neopterygii</taxon>
        <taxon>Teleostei</taxon>
        <taxon>Neoteleostei</taxon>
        <taxon>Acanthomorphata</taxon>
        <taxon>Zeiogadaria</taxon>
        <taxon>Gadariae</taxon>
        <taxon>Gadiformes</taxon>
        <taxon>Gadoidei</taxon>
        <taxon>Merlucciidae</taxon>
        <taxon>Merluccius</taxon>
    </lineage>
</organism>
<feature type="compositionally biased region" description="Low complexity" evidence="4">
    <location>
        <begin position="337"/>
        <end position="361"/>
    </location>
</feature>
<keyword evidence="1" id="KW-0479">Metal-binding</keyword>
<accession>A0AA47M689</accession>
<evidence type="ECO:0000259" key="5">
    <source>
        <dbReference type="SMART" id="SM00249"/>
    </source>
</evidence>
<dbReference type="PROSITE" id="PS01359">
    <property type="entry name" value="ZF_PHD_1"/>
    <property type="match status" value="1"/>
</dbReference>
<keyword evidence="2" id="KW-0863">Zinc-finger</keyword>
<dbReference type="InterPro" id="IPR004875">
    <property type="entry name" value="DDE_SF_endonuclease_dom"/>
</dbReference>
<feature type="domain" description="Zinc finger PHD-type" evidence="5">
    <location>
        <begin position="498"/>
        <end position="550"/>
    </location>
</feature>
<keyword evidence="7" id="KW-1185">Reference proteome</keyword>
<dbReference type="PANTHER" id="PTHR19303">
    <property type="entry name" value="TRANSPOSON"/>
    <property type="match status" value="1"/>
</dbReference>
<sequence length="551" mass="60653">MNGIAGFSEDKQKAGYYWFEGFMKRNPIISLRKPEALSAARASGMNPTIVEKWFQTYTSLLNRLQIHDMPSHLWNCDESGLQDHFISKRVVGVMGKSCFQVTSGEKGETVTVLAGFNAVGTFTPTMVMFKGKRHRAEWLDNRPENAIVRVSDNGWINSQLFLEWGQRFVQQLPKEDARPHVLLLDGHYSHVFNLQFLELMEQNNVHVISYPPHTTHALQPADRSLFRSLKHHWQELGRKWTRKTGGKKLPKQLFFSVFTPAWKKTATVENAQAGFRASGMFPVRMEVIPTELFMPSLTTERVNEETPETILLSEEDIAFGVVEVVVTSQPDDDVYASTLSAGPATSASTPSAGPATSASTLKAGPATSASTLSAGPATSASTLSAGPATSTSTLSAGPATSTSTLSAGPASLPSTSTAEKASTVRFSDLIDVPTRERGKKRMVVRPPSYHLTSPEHFDFVRAKEARKKLKTTKVRKSPGVRPKKAAIPLLQTVQGSDPCTVCKGLYGDASDPKAMEEWVACCHCKKWFHESCGEMYGIMDDDDFICRECIV</sequence>
<reference evidence="6" key="1">
    <citation type="journal article" date="2023" name="Front. Mar. Sci.">
        <title>A new Merluccius polli reference genome to investigate the effects of global change in West African waters.</title>
        <authorList>
            <person name="Mateo J.L."/>
            <person name="Blanco-Fernandez C."/>
            <person name="Garcia-Vazquez E."/>
            <person name="Machado-Schiaffino G."/>
        </authorList>
    </citation>
    <scope>NUCLEOTIDE SEQUENCE</scope>
    <source>
        <strain evidence="6">C29</strain>
        <tissue evidence="6">Fin</tissue>
    </source>
</reference>
<dbReference type="EMBL" id="JAOPHQ010005713">
    <property type="protein sequence ID" value="KAK0134340.1"/>
    <property type="molecule type" value="Genomic_DNA"/>
</dbReference>
<evidence type="ECO:0000313" key="6">
    <source>
        <dbReference type="EMBL" id="KAK0134340.1"/>
    </source>
</evidence>
<dbReference type="InterPro" id="IPR011011">
    <property type="entry name" value="Znf_FYVE_PHD"/>
</dbReference>